<feature type="compositionally biased region" description="Polar residues" evidence="1">
    <location>
        <begin position="835"/>
        <end position="844"/>
    </location>
</feature>
<keyword evidence="5" id="KW-0347">Helicase</keyword>
<keyword evidence="5" id="KW-0067">ATP-binding</keyword>
<feature type="domain" description="DEAD/DEAH-box helicase" evidence="2">
    <location>
        <begin position="421"/>
        <end position="551"/>
    </location>
</feature>
<reference evidence="4" key="2">
    <citation type="submission" date="2024-04" db="EMBL/GenBank/DDBJ databases">
        <authorList>
            <person name="Chen Y."/>
            <person name="Shah S."/>
            <person name="Dougan E. K."/>
            <person name="Thang M."/>
            <person name="Chan C."/>
        </authorList>
    </citation>
    <scope>NUCLEOTIDE SEQUENCE [LARGE SCALE GENOMIC DNA]</scope>
</reference>
<dbReference type="AlphaFoldDB" id="A0A9P1CN44"/>
<gene>
    <name evidence="3" type="ORF">C1SCF055_LOCUS21823</name>
</gene>
<evidence type="ECO:0000256" key="1">
    <source>
        <dbReference type="SAM" id="MobiDB-lite"/>
    </source>
</evidence>
<dbReference type="EMBL" id="CAMXCT030002049">
    <property type="protein sequence ID" value="CAL4782546.1"/>
    <property type="molecule type" value="Genomic_DNA"/>
</dbReference>
<accession>A0A9P1CN44</accession>
<dbReference type="EMBL" id="CAMXCT020002049">
    <property type="protein sequence ID" value="CAL1148609.1"/>
    <property type="molecule type" value="Genomic_DNA"/>
</dbReference>
<sequence length="844" mass="96564">AEVDQRAEREPPKELNTLHFILKESPAVLSFRGNSYFGKIDPNAKICWVSFPGKYETGWESLISRHVKDSVACVFLCDTEHGLGQHYFPDDNLQQCLCAQIYGERNYKDLGYLQEVKHICTDDEKSERRKRAEAMNGHIVFGKATDKDRAKARHLWEQNGKRASWGCAWFQKWFDRVKTAVDLGQKLKVVFFPGHVGCGKVPWTMLPKVNLWDGIGCGGSQKGEIAKLDEMRRTDRRWDYDEVDVTEFLAEQFKPGDIVDAFDLDQNSFVTAELLQTPVSDSKNHHDHHDMKWQVMCNKTGKHFETKRLRHATDFFEKLLELNVFGKDSLKKIVQDVTKLHVKSVHESRLQNGMPCLAVDFDIQNIQEKHRLRDAVLSDDIAFLLNNALEKRGITEELAVDKTSFFNQYAASLLSSSQLTNHQAEKLKELSRYLHEDVHLSAPAGAGKSFLAIRHAISKLSSSSQGKILFISPNRSLGFYFVRWLLTYAKSSLPTMSRNKLLQRLVLMHAPYDRFTGVHIEDCQIVLQELTMMPGDLVLAVFDEGHEIFRTNQRLFQEVRAQHKLILSDLSQSFLLDNNYPEMRRVNLTEVVRSTKRVAFGANAFQLQDGEPTTCLGTTGPPLKSFIFEVPEGYDGDLFAHFAQNTVEALWFILQRHPSMRLDRHVALLVPDEHFHMIFKSHLEERLEAVFAPTYNIQLVSFEESLRFLPEAVDQDRREDELILDWDTNAKGLEQLFIICIGFDAQITGDTDNFTRARLYHAMTRAQLQAIVVDRFIRGGWLEFLNALKLKETTFQADDAKLEIKKDAAFKIVEETTQSEADSRPEAATKEPASSMGQTAKITA</sequence>
<evidence type="ECO:0000313" key="6">
    <source>
        <dbReference type="Proteomes" id="UP001152797"/>
    </source>
</evidence>
<reference evidence="3" key="1">
    <citation type="submission" date="2022-10" db="EMBL/GenBank/DDBJ databases">
        <authorList>
            <person name="Chen Y."/>
            <person name="Dougan E. K."/>
            <person name="Chan C."/>
            <person name="Rhodes N."/>
            <person name="Thang M."/>
        </authorList>
    </citation>
    <scope>NUCLEOTIDE SEQUENCE</scope>
</reference>
<dbReference type="GO" id="GO:0004386">
    <property type="term" value="F:helicase activity"/>
    <property type="evidence" value="ECO:0007669"/>
    <property type="project" value="UniProtKB-KW"/>
</dbReference>
<feature type="non-terminal residue" evidence="3">
    <location>
        <position position="1"/>
    </location>
</feature>
<dbReference type="Gene3D" id="3.40.50.300">
    <property type="entry name" value="P-loop containing nucleotide triphosphate hydrolases"/>
    <property type="match status" value="1"/>
</dbReference>
<dbReference type="SUPFAM" id="SSF52540">
    <property type="entry name" value="P-loop containing nucleoside triphosphate hydrolases"/>
    <property type="match status" value="1"/>
</dbReference>
<comment type="caution">
    <text evidence="3">The sequence shown here is derived from an EMBL/GenBank/DDBJ whole genome shotgun (WGS) entry which is preliminary data.</text>
</comment>
<evidence type="ECO:0000313" key="5">
    <source>
        <dbReference type="EMBL" id="CAL4782546.1"/>
    </source>
</evidence>
<feature type="region of interest" description="Disordered" evidence="1">
    <location>
        <begin position="815"/>
        <end position="844"/>
    </location>
</feature>
<dbReference type="InterPro" id="IPR027417">
    <property type="entry name" value="P-loop_NTPase"/>
</dbReference>
<dbReference type="OrthoDB" id="421649at2759"/>
<keyword evidence="5" id="KW-0378">Hydrolase</keyword>
<organism evidence="3">
    <name type="scientific">Cladocopium goreaui</name>
    <dbReference type="NCBI Taxonomy" id="2562237"/>
    <lineage>
        <taxon>Eukaryota</taxon>
        <taxon>Sar</taxon>
        <taxon>Alveolata</taxon>
        <taxon>Dinophyceae</taxon>
        <taxon>Suessiales</taxon>
        <taxon>Symbiodiniaceae</taxon>
        <taxon>Cladocopium</taxon>
    </lineage>
</organism>
<proteinExistence type="predicted"/>
<dbReference type="InterPro" id="IPR011545">
    <property type="entry name" value="DEAD/DEAH_box_helicase_dom"/>
</dbReference>
<keyword evidence="5" id="KW-0547">Nucleotide-binding</keyword>
<dbReference type="GO" id="GO:0003676">
    <property type="term" value="F:nucleic acid binding"/>
    <property type="evidence" value="ECO:0007669"/>
    <property type="project" value="InterPro"/>
</dbReference>
<dbReference type="Pfam" id="PF00270">
    <property type="entry name" value="DEAD"/>
    <property type="match status" value="1"/>
</dbReference>
<keyword evidence="6" id="KW-1185">Reference proteome</keyword>
<evidence type="ECO:0000259" key="2">
    <source>
        <dbReference type="Pfam" id="PF00270"/>
    </source>
</evidence>
<evidence type="ECO:0000313" key="4">
    <source>
        <dbReference type="EMBL" id="CAL1148609.1"/>
    </source>
</evidence>
<protein>
    <submittedName>
        <fullName evidence="5">Helicase ATP-binding domain-containing protein</fullName>
    </submittedName>
</protein>
<feature type="non-terminal residue" evidence="3">
    <location>
        <position position="844"/>
    </location>
</feature>
<dbReference type="GO" id="GO:0005524">
    <property type="term" value="F:ATP binding"/>
    <property type="evidence" value="ECO:0007669"/>
    <property type="project" value="UniProtKB-KW"/>
</dbReference>
<dbReference type="Proteomes" id="UP001152797">
    <property type="component" value="Unassembled WGS sequence"/>
</dbReference>
<dbReference type="EMBL" id="CAMXCT010002049">
    <property type="protein sequence ID" value="CAI3995234.1"/>
    <property type="molecule type" value="Genomic_DNA"/>
</dbReference>
<evidence type="ECO:0000313" key="3">
    <source>
        <dbReference type="EMBL" id="CAI3995234.1"/>
    </source>
</evidence>
<name>A0A9P1CN44_9DINO</name>